<protein>
    <submittedName>
        <fullName evidence="1">Uncharacterized protein</fullName>
    </submittedName>
</protein>
<reference evidence="1" key="1">
    <citation type="journal article" date="2021" name="Proc. Natl. Acad. Sci. U.S.A.">
        <title>A Catalog of Tens of Thousands of Viruses from Human Metagenomes Reveals Hidden Associations with Chronic Diseases.</title>
        <authorList>
            <person name="Tisza M.J."/>
            <person name="Buck C.B."/>
        </authorList>
    </citation>
    <scope>NUCLEOTIDE SEQUENCE</scope>
    <source>
        <strain evidence="1">Ctn7K25</strain>
    </source>
</reference>
<accession>A0A8S5QCJ2</accession>
<name>A0A8S5QCJ2_9CAUD</name>
<sequence>MYSSYVRMRSDRRSSAYSIFAPLCFKVWFPYYLI</sequence>
<proteinExistence type="predicted"/>
<evidence type="ECO:0000313" key="1">
    <source>
        <dbReference type="EMBL" id="DAE16674.1"/>
    </source>
</evidence>
<dbReference type="EMBL" id="BK015629">
    <property type="protein sequence ID" value="DAE16674.1"/>
    <property type="molecule type" value="Genomic_DNA"/>
</dbReference>
<organism evidence="1">
    <name type="scientific">Podoviridae sp. ctn7K25</name>
    <dbReference type="NCBI Taxonomy" id="2825273"/>
    <lineage>
        <taxon>Viruses</taxon>
        <taxon>Duplodnaviria</taxon>
        <taxon>Heunggongvirae</taxon>
        <taxon>Uroviricota</taxon>
        <taxon>Caudoviricetes</taxon>
    </lineage>
</organism>